<dbReference type="Pfam" id="PF00501">
    <property type="entry name" value="AMP-binding"/>
    <property type="match status" value="1"/>
</dbReference>
<feature type="domain" description="AMP-dependent synthetase/ligase" evidence="1">
    <location>
        <begin position="9"/>
        <end position="349"/>
    </location>
</feature>
<organism evidence="2 3">
    <name type="scientific">Ktedonobacter robiniae</name>
    <dbReference type="NCBI Taxonomy" id="2778365"/>
    <lineage>
        <taxon>Bacteria</taxon>
        <taxon>Bacillati</taxon>
        <taxon>Chloroflexota</taxon>
        <taxon>Ktedonobacteria</taxon>
        <taxon>Ktedonobacterales</taxon>
        <taxon>Ktedonobacteraceae</taxon>
        <taxon>Ktedonobacter</taxon>
    </lineage>
</organism>
<dbReference type="PANTHER" id="PTHR45527">
    <property type="entry name" value="NONRIBOSOMAL PEPTIDE SYNTHETASE"/>
    <property type="match status" value="1"/>
</dbReference>
<name>A0ABQ3V5B4_9CHLR</name>
<comment type="caution">
    <text evidence="2">The sequence shown here is derived from an EMBL/GenBank/DDBJ whole genome shotgun (WGS) entry which is preliminary data.</text>
</comment>
<dbReference type="InterPro" id="IPR000873">
    <property type="entry name" value="AMP-dep_synth/lig_dom"/>
</dbReference>
<evidence type="ECO:0000259" key="1">
    <source>
        <dbReference type="Pfam" id="PF00501"/>
    </source>
</evidence>
<dbReference type="InterPro" id="IPR042099">
    <property type="entry name" value="ANL_N_sf"/>
</dbReference>
<evidence type="ECO:0000313" key="3">
    <source>
        <dbReference type="Proteomes" id="UP000654345"/>
    </source>
</evidence>
<sequence length="353" mass="38443">MILRDLVLRSVELTPDAVAVQAPDTSLTYGALDHLANRLAHKLRELGVGRGDRVGIWLEKSAISVAVMQAALRLNAIYVPLDPLSPAARIRSIASDCAMRVLVTTHKRSEHILSEGALAVICLWLDGEDGEWASIRQLPTASLDVPEQADDVINYILYTSGSTGQPKGVCISSRNALAFITWAATTLGVTPVDRLANHAPFHFDLSVLDLYVAFHAGATVCLIPDGIAYLPQRLVRFLVQEGLTIWYSVPSALTLMVGAGGLLDLPDLPLRAILFAGEPFPIKHLRTLYQRWPRPRYLNLYGPTETNVCTYYEVSTRDGAQETPIPIGLACSGDTVWVRKDDGGGPCPVKRVS</sequence>
<evidence type="ECO:0000313" key="2">
    <source>
        <dbReference type="EMBL" id="GHO60136.1"/>
    </source>
</evidence>
<gene>
    <name evidence="2" type="ORF">KSB_86110</name>
</gene>
<proteinExistence type="predicted"/>
<keyword evidence="3" id="KW-1185">Reference proteome</keyword>
<dbReference type="InterPro" id="IPR020845">
    <property type="entry name" value="AMP-binding_CS"/>
</dbReference>
<dbReference type="PROSITE" id="PS00455">
    <property type="entry name" value="AMP_BINDING"/>
    <property type="match status" value="1"/>
</dbReference>
<dbReference type="PANTHER" id="PTHR45527:SF1">
    <property type="entry name" value="FATTY ACID SYNTHASE"/>
    <property type="match status" value="1"/>
</dbReference>
<dbReference type="SUPFAM" id="SSF56801">
    <property type="entry name" value="Acetyl-CoA synthetase-like"/>
    <property type="match status" value="1"/>
</dbReference>
<dbReference type="EMBL" id="BNJG01000004">
    <property type="protein sequence ID" value="GHO60136.1"/>
    <property type="molecule type" value="Genomic_DNA"/>
</dbReference>
<reference evidence="2 3" key="1">
    <citation type="journal article" date="2021" name="Int. J. Syst. Evol. Microbiol.">
        <title>Reticulibacter mediterranei gen. nov., sp. nov., within the new family Reticulibacteraceae fam. nov., and Ktedonospora formicarum gen. nov., sp. nov., Ktedonobacter robiniae sp. nov., Dictyobacter formicarum sp. nov. and Dictyobacter arantiisoli sp. nov., belonging to the class Ktedonobacteria.</title>
        <authorList>
            <person name="Yabe S."/>
            <person name="Zheng Y."/>
            <person name="Wang C.M."/>
            <person name="Sakai Y."/>
            <person name="Abe K."/>
            <person name="Yokota A."/>
            <person name="Donadio S."/>
            <person name="Cavaletti L."/>
            <person name="Monciardini P."/>
        </authorList>
    </citation>
    <scope>NUCLEOTIDE SEQUENCE [LARGE SCALE GENOMIC DNA]</scope>
    <source>
        <strain evidence="2 3">SOSP1-30</strain>
    </source>
</reference>
<dbReference type="Proteomes" id="UP000654345">
    <property type="component" value="Unassembled WGS sequence"/>
</dbReference>
<protein>
    <recommendedName>
        <fullName evidence="1">AMP-dependent synthetase/ligase domain-containing protein</fullName>
    </recommendedName>
</protein>
<dbReference type="Gene3D" id="3.40.50.12780">
    <property type="entry name" value="N-terminal domain of ligase-like"/>
    <property type="match status" value="1"/>
</dbReference>
<accession>A0ABQ3V5B4</accession>